<dbReference type="EnsemblPlants" id="LPERR04G07960.1">
    <property type="protein sequence ID" value="LPERR04G07960.1"/>
    <property type="gene ID" value="LPERR04G07960"/>
</dbReference>
<reference evidence="1 2" key="1">
    <citation type="submission" date="2012-08" db="EMBL/GenBank/DDBJ databases">
        <title>Oryza genome evolution.</title>
        <authorList>
            <person name="Wing R.A."/>
        </authorList>
    </citation>
    <scope>NUCLEOTIDE SEQUENCE</scope>
</reference>
<dbReference type="PANTHER" id="PTHR47488:SF12">
    <property type="entry name" value="PROTEIN PYRICULARIA ORYZAE RESISTANCE 21"/>
    <property type="match status" value="1"/>
</dbReference>
<proteinExistence type="predicted"/>
<name>A0A0D9W4G0_9ORYZ</name>
<organism evidence="1 2">
    <name type="scientific">Leersia perrieri</name>
    <dbReference type="NCBI Taxonomy" id="77586"/>
    <lineage>
        <taxon>Eukaryota</taxon>
        <taxon>Viridiplantae</taxon>
        <taxon>Streptophyta</taxon>
        <taxon>Embryophyta</taxon>
        <taxon>Tracheophyta</taxon>
        <taxon>Spermatophyta</taxon>
        <taxon>Magnoliopsida</taxon>
        <taxon>Liliopsida</taxon>
        <taxon>Poales</taxon>
        <taxon>Poaceae</taxon>
        <taxon>BOP clade</taxon>
        <taxon>Oryzoideae</taxon>
        <taxon>Oryzeae</taxon>
        <taxon>Oryzinae</taxon>
        <taxon>Leersia</taxon>
    </lineage>
</organism>
<sequence length="353" mass="38847">MAILVITVNKECCRCKEKLDKILNHLRCKYCIEKIEYEGEKVIVRGSFCAEQLRKCIWRKAGCKIIVNILIVEVWPPVVVTPPPPVVNVNVKADVTASATAAAEAAAKAAVDVIIKNCKPPPPPPCNKPPAECSKPKPECKPVPCPYPVPYYYPMPWCCPDQPPPPCNVKHDGYTCDNGKYCIEKIEYEGEKVIVRGNFCAEKLRKCIWRKAGCKIIVNILIVEVWPPVVVVKPPPPPVEVNVSVKTEVTASAKAAAEAAAKAAVELMIKDCKPPPCNKPPDCKLVPCPKSPCPKPPCPDQPVCPPPCPKRPCQQQQQHFCPQPYCGCGCVICNRNNVNVMMFEQDSSQCSVM</sequence>
<dbReference type="InterPro" id="IPR044169">
    <property type="entry name" value="PI21"/>
</dbReference>
<dbReference type="GO" id="GO:1900150">
    <property type="term" value="P:regulation of defense response to fungus"/>
    <property type="evidence" value="ECO:0007669"/>
    <property type="project" value="InterPro"/>
</dbReference>
<evidence type="ECO:0000313" key="1">
    <source>
        <dbReference type="EnsemblPlants" id="LPERR04G07960.1"/>
    </source>
</evidence>
<protein>
    <recommendedName>
        <fullName evidence="3">HMA domain-containing protein</fullName>
    </recommendedName>
</protein>
<dbReference type="Gramene" id="LPERR04G07960.1">
    <property type="protein sequence ID" value="LPERR04G07960.1"/>
    <property type="gene ID" value="LPERR04G07960"/>
</dbReference>
<dbReference type="PANTHER" id="PTHR47488">
    <property type="entry name" value="HEAVY METAL TRANSPORT/DETOXIFICATION SUPERFAMILY PROTEIN"/>
    <property type="match status" value="1"/>
</dbReference>
<dbReference type="HOGENOM" id="CLU_786114_0_0_1"/>
<evidence type="ECO:0008006" key="3">
    <source>
        <dbReference type="Google" id="ProtNLM"/>
    </source>
</evidence>
<evidence type="ECO:0000313" key="2">
    <source>
        <dbReference type="Proteomes" id="UP000032180"/>
    </source>
</evidence>
<dbReference type="AlphaFoldDB" id="A0A0D9W4G0"/>
<dbReference type="Proteomes" id="UP000032180">
    <property type="component" value="Chromosome 4"/>
</dbReference>
<reference evidence="1" key="3">
    <citation type="submission" date="2015-04" db="UniProtKB">
        <authorList>
            <consortium name="EnsemblPlants"/>
        </authorList>
    </citation>
    <scope>IDENTIFICATION</scope>
</reference>
<accession>A0A0D9W4G0</accession>
<keyword evidence="2" id="KW-1185">Reference proteome</keyword>
<reference evidence="2" key="2">
    <citation type="submission" date="2013-12" db="EMBL/GenBank/DDBJ databases">
        <authorList>
            <person name="Yu Y."/>
            <person name="Lee S."/>
            <person name="de Baynast K."/>
            <person name="Wissotski M."/>
            <person name="Liu L."/>
            <person name="Talag J."/>
            <person name="Goicoechea J."/>
            <person name="Angelova A."/>
            <person name="Jetty R."/>
            <person name="Kudrna D."/>
            <person name="Golser W."/>
            <person name="Rivera L."/>
            <person name="Zhang J."/>
            <person name="Wing R."/>
        </authorList>
    </citation>
    <scope>NUCLEOTIDE SEQUENCE</scope>
</reference>